<dbReference type="AlphaFoldDB" id="A0A7K1T3S6"/>
<sequence length="137" mass="15950">MATPVELRKWASGKGGVHHDHVQQRQAKRAEARQRPILVAEHDEQKHEQQPENRHGSYLRNARMRPIEHENNPNQCAHEPHDEEIGSNVIGYDFRLKRNEHEQHSPCDDRAYAPFGKLGKRHSNHLHSKSEKGDKNQ</sequence>
<proteinExistence type="predicted"/>
<dbReference type="EMBL" id="WPOO01000003">
    <property type="protein sequence ID" value="MVN58238.1"/>
    <property type="molecule type" value="Genomic_DNA"/>
</dbReference>
<evidence type="ECO:0000313" key="3">
    <source>
        <dbReference type="Proteomes" id="UP000488839"/>
    </source>
</evidence>
<comment type="caution">
    <text evidence="2">The sequence shown here is derived from an EMBL/GenBank/DDBJ whole genome shotgun (WGS) entry which is preliminary data.</text>
</comment>
<feature type="compositionally biased region" description="Basic residues" evidence="1">
    <location>
        <begin position="118"/>
        <end position="127"/>
    </location>
</feature>
<feature type="compositionally biased region" description="Basic and acidic residues" evidence="1">
    <location>
        <begin position="17"/>
        <end position="34"/>
    </location>
</feature>
<reference evidence="2 3" key="1">
    <citation type="submission" date="2019-11" db="EMBL/GenBank/DDBJ databases">
        <title>Whole genome shotgun sequencing (WGS) data from Adlercreutzia equolifaciens ResAG-91, Eggerthella lenta MRI-F36, MRI-F37, MRI-F40, ResAG-49, ResAG-88, ResAG-121, ResAG-145, and Gordonibacter sp. ResAG-5, ResAG-26, ResAG-43, ResAG-50, ResAG-59.</title>
        <authorList>
            <person name="Stoll D.A."/>
            <person name="Danylec N."/>
            <person name="Franz C.M.A.P."/>
            <person name="Huch M."/>
        </authorList>
    </citation>
    <scope>NUCLEOTIDE SEQUENCE [LARGE SCALE GENOMIC DNA]</scope>
    <source>
        <strain evidence="2 3">ResAG-91</strain>
    </source>
</reference>
<organism evidence="2 3">
    <name type="scientific">Adlercreutzia rubneri</name>
    <dbReference type="NCBI Taxonomy" id="2916441"/>
    <lineage>
        <taxon>Bacteria</taxon>
        <taxon>Bacillati</taxon>
        <taxon>Actinomycetota</taxon>
        <taxon>Coriobacteriia</taxon>
        <taxon>Eggerthellales</taxon>
        <taxon>Eggerthellaceae</taxon>
        <taxon>Adlercreutzia</taxon>
    </lineage>
</organism>
<feature type="region of interest" description="Disordered" evidence="1">
    <location>
        <begin position="96"/>
        <end position="137"/>
    </location>
</feature>
<keyword evidence="3" id="KW-1185">Reference proteome</keyword>
<feature type="region of interest" description="Disordered" evidence="1">
    <location>
        <begin position="1"/>
        <end position="34"/>
    </location>
</feature>
<gene>
    <name evidence="2" type="ORF">GO707_03220</name>
</gene>
<feature type="compositionally biased region" description="Basic and acidic residues" evidence="1">
    <location>
        <begin position="128"/>
        <end position="137"/>
    </location>
</feature>
<protein>
    <submittedName>
        <fullName evidence="2">Uncharacterized protein</fullName>
    </submittedName>
</protein>
<accession>A0A7K1T3S6</accession>
<name>A0A7K1T3S6_9ACTN</name>
<evidence type="ECO:0000313" key="2">
    <source>
        <dbReference type="EMBL" id="MVN58238.1"/>
    </source>
</evidence>
<feature type="compositionally biased region" description="Basic and acidic residues" evidence="1">
    <location>
        <begin position="96"/>
        <end position="111"/>
    </location>
</feature>
<evidence type="ECO:0000256" key="1">
    <source>
        <dbReference type="SAM" id="MobiDB-lite"/>
    </source>
</evidence>
<dbReference type="Proteomes" id="UP000488839">
    <property type="component" value="Unassembled WGS sequence"/>
</dbReference>